<dbReference type="EMBL" id="CMVM020000251">
    <property type="status" value="NOT_ANNOTATED_CDS"/>
    <property type="molecule type" value="Genomic_DNA"/>
</dbReference>
<evidence type="ECO:0000256" key="1">
    <source>
        <dbReference type="ARBA" id="ARBA00006712"/>
    </source>
</evidence>
<comment type="similarity">
    <text evidence="1">Belongs to the HGH1 family.</text>
</comment>
<evidence type="ECO:0000259" key="4">
    <source>
        <dbReference type="Pfam" id="PF04064"/>
    </source>
</evidence>
<dbReference type="InterPro" id="IPR039717">
    <property type="entry name" value="Hgh1"/>
</dbReference>
<dbReference type="InterPro" id="IPR016024">
    <property type="entry name" value="ARM-type_fold"/>
</dbReference>
<proteinExistence type="inferred from homology"/>
<evidence type="ECO:0000313" key="6">
    <source>
        <dbReference type="Proteomes" id="UP000024404"/>
    </source>
</evidence>
<dbReference type="Proteomes" id="UP000024404">
    <property type="component" value="Unassembled WGS sequence"/>
</dbReference>
<sequence>MKQNEISPEVITELIQFLSPNIHHHLRQQALDYVIGLSASEQFNVIFQANDFLLGRSLCRLICEDNIDGNNIFPALINATATDVLCAKYVIDNTEFIQRCIEFCRDNSEQYSLNAAKLLSNLSLHFPDRLYDAAMKSWENIVADIIKRLNDSISHENIDYLGYVLVNFTSIASIRFLLCEKFVRQILPLVDCIKRSERCLIAIDILRNLCFESTCHSMLLDKNDELLSTLFKPLADVNDNLDDDEIEKLPLQLQYYEGHRCQDPLITSKIIDSLYQLCGSEVGRKTLRIKGIYALLREFDRASSAKKNCKSPINENITHNHSQSRIYEQQDLQVELGRDVQKMDAETEAISMQNIKFLGETGNLMYIDGKNCSTLHALIGLLIQD</sequence>
<evidence type="ECO:0000259" key="3">
    <source>
        <dbReference type="Pfam" id="PF04063"/>
    </source>
</evidence>
<name>A0A8R1U202_ONCVO</name>
<dbReference type="InterPro" id="IPR011989">
    <property type="entry name" value="ARM-like"/>
</dbReference>
<dbReference type="InterPro" id="IPR007206">
    <property type="entry name" value="Protein_HGH1_C"/>
</dbReference>
<feature type="domain" description="Protein HGH1 C-terminal" evidence="4">
    <location>
        <begin position="273"/>
        <end position="306"/>
    </location>
</feature>
<dbReference type="Gene3D" id="1.25.10.10">
    <property type="entry name" value="Leucine-rich Repeat Variant"/>
    <property type="match status" value="1"/>
</dbReference>
<reference evidence="5" key="2">
    <citation type="submission" date="2022-06" db="UniProtKB">
        <authorList>
            <consortium name="EnsemblMetazoa"/>
        </authorList>
    </citation>
    <scope>IDENTIFICATION</scope>
</reference>
<keyword evidence="6" id="KW-1185">Reference proteome</keyword>
<evidence type="ECO:0000256" key="2">
    <source>
        <dbReference type="ARBA" id="ARBA00014076"/>
    </source>
</evidence>
<dbReference type="SUPFAM" id="SSF48371">
    <property type="entry name" value="ARM repeat"/>
    <property type="match status" value="1"/>
</dbReference>
<dbReference type="PANTHER" id="PTHR13387">
    <property type="entry name" value="PROTEIN HGH1 HOMOLOG"/>
    <property type="match status" value="1"/>
</dbReference>
<dbReference type="AlphaFoldDB" id="A0A8R1U202"/>
<accession>A0A8R1U202</accession>
<dbReference type="InterPro" id="IPR007205">
    <property type="entry name" value="Protein_HGH1_N"/>
</dbReference>
<dbReference type="OMA" id="HFPDRVN"/>
<organism evidence="5 6">
    <name type="scientific">Onchocerca volvulus</name>
    <dbReference type="NCBI Taxonomy" id="6282"/>
    <lineage>
        <taxon>Eukaryota</taxon>
        <taxon>Metazoa</taxon>
        <taxon>Ecdysozoa</taxon>
        <taxon>Nematoda</taxon>
        <taxon>Chromadorea</taxon>
        <taxon>Rhabditida</taxon>
        <taxon>Spirurina</taxon>
        <taxon>Spiruromorpha</taxon>
        <taxon>Filarioidea</taxon>
        <taxon>Onchocercidae</taxon>
        <taxon>Onchocerca</taxon>
    </lineage>
</organism>
<protein>
    <recommendedName>
        <fullName evidence="2">Protein HGH1 homolog</fullName>
    </recommendedName>
</protein>
<dbReference type="Pfam" id="PF04063">
    <property type="entry name" value="DUF383"/>
    <property type="match status" value="1"/>
</dbReference>
<feature type="domain" description="Protein HGH1 N-terminal" evidence="3">
    <location>
        <begin position="110"/>
        <end position="261"/>
    </location>
</feature>
<dbReference type="PANTHER" id="PTHR13387:SF9">
    <property type="entry name" value="PROTEIN HGH1 HOMOLOG"/>
    <property type="match status" value="1"/>
</dbReference>
<dbReference type="Pfam" id="PF04064">
    <property type="entry name" value="DUF384"/>
    <property type="match status" value="1"/>
</dbReference>
<evidence type="ECO:0000313" key="5">
    <source>
        <dbReference type="EnsemblMetazoa" id="OVOC9063.1"/>
    </source>
</evidence>
<reference evidence="6" key="1">
    <citation type="submission" date="2013-10" db="EMBL/GenBank/DDBJ databases">
        <title>Genome sequencing of Onchocerca volvulus.</title>
        <authorList>
            <person name="Cotton J."/>
            <person name="Tsai J."/>
            <person name="Stanley E."/>
            <person name="Tracey A."/>
            <person name="Holroyd N."/>
            <person name="Lustigman S."/>
            <person name="Berriman M."/>
        </authorList>
    </citation>
    <scope>NUCLEOTIDE SEQUENCE</scope>
</reference>
<dbReference type="EnsemblMetazoa" id="OVOC9063.1">
    <property type="protein sequence ID" value="OVOC9063.1"/>
    <property type="gene ID" value="WBGene00245872"/>
</dbReference>